<comment type="caution">
    <text evidence="1">The sequence shown here is derived from an EMBL/GenBank/DDBJ whole genome shotgun (WGS) entry which is preliminary data.</text>
</comment>
<evidence type="ECO:0000313" key="2">
    <source>
        <dbReference type="Proteomes" id="UP001525379"/>
    </source>
</evidence>
<dbReference type="EMBL" id="JALXSQ010000013">
    <property type="protein sequence ID" value="MCT2042628.1"/>
    <property type="molecule type" value="Genomic_DNA"/>
</dbReference>
<evidence type="ECO:0000313" key="1">
    <source>
        <dbReference type="EMBL" id="MCT2042628.1"/>
    </source>
</evidence>
<gene>
    <name evidence="1" type="ORF">M3D15_04670</name>
</gene>
<keyword evidence="2" id="KW-1185">Reference proteome</keyword>
<dbReference type="RefSeq" id="WP_260104090.1">
    <property type="nucleotide sequence ID" value="NZ_JALXSQ010000013.1"/>
</dbReference>
<reference evidence="1 2" key="1">
    <citation type="submission" date="2022-04" db="EMBL/GenBank/DDBJ databases">
        <title>Human microbiome associated bacterial genomes.</title>
        <authorList>
            <person name="Sandstrom S."/>
            <person name="Salamzade R."/>
            <person name="Kalan L.R."/>
        </authorList>
    </citation>
    <scope>NUCLEOTIDE SEQUENCE [LARGE SCALE GENOMIC DNA]</scope>
    <source>
        <strain evidence="2">p3-SID1799</strain>
    </source>
</reference>
<dbReference type="Proteomes" id="UP001525379">
    <property type="component" value="Unassembled WGS sequence"/>
</dbReference>
<organism evidence="1 2">
    <name type="scientific">Pseudoclavibacter albus</name>
    <dbReference type="NCBI Taxonomy" id="272241"/>
    <lineage>
        <taxon>Bacteria</taxon>
        <taxon>Bacillati</taxon>
        <taxon>Actinomycetota</taxon>
        <taxon>Actinomycetes</taxon>
        <taxon>Micrococcales</taxon>
        <taxon>Microbacteriaceae</taxon>
        <taxon>Pseudoclavibacter</taxon>
    </lineage>
</organism>
<accession>A0ABT2HWD2</accession>
<name>A0ABT2HWD2_9MICO</name>
<proteinExistence type="predicted"/>
<sequence>MSGEIWPDDTIGVFDWDGTTYQIVWPRELDDETTRCEFAAIYAGDVQVGEACAPLGQRFESADDVMEAAIEVIMTGDVDGGER</sequence>
<protein>
    <submittedName>
        <fullName evidence="1">Uncharacterized protein</fullName>
    </submittedName>
</protein>